<proteinExistence type="predicted"/>
<comment type="caution">
    <text evidence="3">The sequence shown here is derived from an EMBL/GenBank/DDBJ whole genome shotgun (WGS) entry which is preliminary data.</text>
</comment>
<evidence type="ECO:0000313" key="3">
    <source>
        <dbReference type="EMBL" id="MEM0541156.1"/>
    </source>
</evidence>
<dbReference type="CDD" id="cd00093">
    <property type="entry name" value="HTH_XRE"/>
    <property type="match status" value="1"/>
</dbReference>
<name>A0ABU9N0A4_9FLAO</name>
<dbReference type="Proteomes" id="UP001460072">
    <property type="component" value="Unassembled WGS sequence"/>
</dbReference>
<dbReference type="EMBL" id="JBCGDO010000001">
    <property type="protein sequence ID" value="MEM0541156.1"/>
    <property type="molecule type" value="Genomic_DNA"/>
</dbReference>
<dbReference type="SUPFAM" id="SSF47413">
    <property type="entry name" value="lambda repressor-like DNA-binding domains"/>
    <property type="match status" value="1"/>
</dbReference>
<evidence type="ECO:0000256" key="1">
    <source>
        <dbReference type="ARBA" id="ARBA00023125"/>
    </source>
</evidence>
<organism evidence="3 4">
    <name type="scientific">Flavobacterium aureirubrum</name>
    <dbReference type="NCBI Taxonomy" id="3133147"/>
    <lineage>
        <taxon>Bacteria</taxon>
        <taxon>Pseudomonadati</taxon>
        <taxon>Bacteroidota</taxon>
        <taxon>Flavobacteriia</taxon>
        <taxon>Flavobacteriales</taxon>
        <taxon>Flavobacteriaceae</taxon>
        <taxon>Flavobacterium</taxon>
    </lineage>
</organism>
<dbReference type="PANTHER" id="PTHR46558">
    <property type="entry name" value="TRACRIPTIONAL REGULATORY PROTEIN-RELATED-RELATED"/>
    <property type="match status" value="1"/>
</dbReference>
<evidence type="ECO:0000313" key="4">
    <source>
        <dbReference type="Proteomes" id="UP001460072"/>
    </source>
</evidence>
<dbReference type="Gene3D" id="1.10.260.40">
    <property type="entry name" value="lambda repressor-like DNA-binding domains"/>
    <property type="match status" value="1"/>
</dbReference>
<dbReference type="PROSITE" id="PS50943">
    <property type="entry name" value="HTH_CROC1"/>
    <property type="match status" value="1"/>
</dbReference>
<dbReference type="RefSeq" id="WP_342694395.1">
    <property type="nucleotide sequence ID" value="NZ_JBCGDO010000001.1"/>
</dbReference>
<dbReference type="InterPro" id="IPR001387">
    <property type="entry name" value="Cro/C1-type_HTH"/>
</dbReference>
<sequence>MANYLKNIKEFREKIGYSLEYMGIKLDISSVSYSKIEKGETKLTIDRLYTISEILNVSISQILDIEVKNEIHQTNNETAIGSLKRIENFYQENKEQNLKIIELYEQRLKEKDVIIELLKIKS</sequence>
<reference evidence="3 4" key="1">
    <citation type="submission" date="2024-03" db="EMBL/GenBank/DDBJ databases">
        <title>Two novel species of the genus Flavobacterium exhibiting potentially degradation of complex polysaccharides.</title>
        <authorList>
            <person name="Lian X."/>
        </authorList>
    </citation>
    <scope>NUCLEOTIDE SEQUENCE [LARGE SCALE GENOMIC DNA]</scope>
    <source>
        <strain evidence="4">j3</strain>
    </source>
</reference>
<dbReference type="SMART" id="SM00530">
    <property type="entry name" value="HTH_XRE"/>
    <property type="match status" value="1"/>
</dbReference>
<accession>A0ABU9N0A4</accession>
<dbReference type="Pfam" id="PF01381">
    <property type="entry name" value="HTH_3"/>
    <property type="match status" value="1"/>
</dbReference>
<keyword evidence="4" id="KW-1185">Reference proteome</keyword>
<dbReference type="PANTHER" id="PTHR46558:SF11">
    <property type="entry name" value="HTH-TYPE TRANSCRIPTIONAL REGULATOR XRE"/>
    <property type="match status" value="1"/>
</dbReference>
<gene>
    <name evidence="3" type="ORF">WFZ85_00860</name>
</gene>
<keyword evidence="1" id="KW-0238">DNA-binding</keyword>
<dbReference type="InterPro" id="IPR010982">
    <property type="entry name" value="Lambda_DNA-bd_dom_sf"/>
</dbReference>
<protein>
    <submittedName>
        <fullName evidence="3">Helix-turn-helix transcriptional regulator</fullName>
    </submittedName>
</protein>
<evidence type="ECO:0000259" key="2">
    <source>
        <dbReference type="PROSITE" id="PS50943"/>
    </source>
</evidence>
<feature type="domain" description="HTH cro/C1-type" evidence="2">
    <location>
        <begin position="8"/>
        <end position="62"/>
    </location>
</feature>